<dbReference type="EMBL" id="CM000586">
    <property type="protein sequence ID" value="EWG51147.1"/>
    <property type="molecule type" value="Genomic_DNA"/>
</dbReference>
<name>W7N334_GIBM7</name>
<dbReference type="Proteomes" id="UP000009096">
    <property type="component" value="Chromosome 9"/>
</dbReference>
<organism evidence="1 2">
    <name type="scientific">Gibberella moniliformis (strain M3125 / FGSC 7600)</name>
    <name type="common">Maize ear and stalk rot fungus</name>
    <name type="synonym">Fusarium verticillioides</name>
    <dbReference type="NCBI Taxonomy" id="334819"/>
    <lineage>
        <taxon>Eukaryota</taxon>
        <taxon>Fungi</taxon>
        <taxon>Dikarya</taxon>
        <taxon>Ascomycota</taxon>
        <taxon>Pezizomycotina</taxon>
        <taxon>Sordariomycetes</taxon>
        <taxon>Hypocreomycetidae</taxon>
        <taxon>Hypocreales</taxon>
        <taxon>Nectriaceae</taxon>
        <taxon>Fusarium</taxon>
        <taxon>Fusarium fujikuroi species complex</taxon>
    </lineage>
</organism>
<dbReference type="GeneID" id="30073634"/>
<sequence length="132" mass="14722">MMNHSLAVALPPSSVWLPLSSVLPNISPGRGGVGVLGTHSLERRRRRPASLCTLELSSHTEFESGRVVSVGCLPPTLQCSPHTYFCRTASEQQLERNSKPFFAQIRLSLRLDWLSDGRLRRLATYFCSKRNA</sequence>
<keyword evidence="2" id="KW-1185">Reference proteome</keyword>
<protein>
    <submittedName>
        <fullName evidence="1">Uncharacterized protein</fullName>
    </submittedName>
</protein>
<dbReference type="KEGG" id="fvr:FVEG_16758"/>
<gene>
    <name evidence="1" type="ORF">FVEG_16758</name>
</gene>
<reference evidence="1 2" key="1">
    <citation type="journal article" date="2010" name="Nature">
        <title>Comparative genomics reveals mobile pathogenicity chromosomes in Fusarium.</title>
        <authorList>
            <person name="Ma L.J."/>
            <person name="van der Does H.C."/>
            <person name="Borkovich K.A."/>
            <person name="Coleman J.J."/>
            <person name="Daboussi M.J."/>
            <person name="Di Pietro A."/>
            <person name="Dufresne M."/>
            <person name="Freitag M."/>
            <person name="Grabherr M."/>
            <person name="Henrissat B."/>
            <person name="Houterman P.M."/>
            <person name="Kang S."/>
            <person name="Shim W.B."/>
            <person name="Woloshuk C."/>
            <person name="Xie X."/>
            <person name="Xu J.R."/>
            <person name="Antoniw J."/>
            <person name="Baker S.E."/>
            <person name="Bluhm B.H."/>
            <person name="Breakspear A."/>
            <person name="Brown D.W."/>
            <person name="Butchko R.A."/>
            <person name="Chapman S."/>
            <person name="Coulson R."/>
            <person name="Coutinho P.M."/>
            <person name="Danchin E.G."/>
            <person name="Diener A."/>
            <person name="Gale L.R."/>
            <person name="Gardiner D.M."/>
            <person name="Goff S."/>
            <person name="Hammond-Kosack K.E."/>
            <person name="Hilburn K."/>
            <person name="Hua-Van A."/>
            <person name="Jonkers W."/>
            <person name="Kazan K."/>
            <person name="Kodira C.D."/>
            <person name="Koehrsen M."/>
            <person name="Kumar L."/>
            <person name="Lee Y.H."/>
            <person name="Li L."/>
            <person name="Manners J.M."/>
            <person name="Miranda-Saavedra D."/>
            <person name="Mukherjee M."/>
            <person name="Park G."/>
            <person name="Park J."/>
            <person name="Park S.Y."/>
            <person name="Proctor R.H."/>
            <person name="Regev A."/>
            <person name="Ruiz-Roldan M.C."/>
            <person name="Sain D."/>
            <person name="Sakthikumar S."/>
            <person name="Sykes S."/>
            <person name="Schwartz D.C."/>
            <person name="Turgeon B.G."/>
            <person name="Wapinski I."/>
            <person name="Yoder O."/>
            <person name="Young S."/>
            <person name="Zeng Q."/>
            <person name="Zhou S."/>
            <person name="Galagan J."/>
            <person name="Cuomo C.A."/>
            <person name="Kistler H.C."/>
            <person name="Rep M."/>
        </authorList>
    </citation>
    <scope>NUCLEOTIDE SEQUENCE [LARGE SCALE GENOMIC DNA]</scope>
    <source>
        <strain evidence="2">M3125 / FGSC 7600</strain>
    </source>
</reference>
<dbReference type="EMBL" id="DS022255">
    <property type="protein sequence ID" value="EWG51147.1"/>
    <property type="molecule type" value="Genomic_DNA"/>
</dbReference>
<dbReference type="VEuPathDB" id="FungiDB:FVEG_16758"/>
<dbReference type="AlphaFoldDB" id="W7N334"/>
<accession>W7N334</accession>
<evidence type="ECO:0000313" key="1">
    <source>
        <dbReference type="EMBL" id="EWG51147.1"/>
    </source>
</evidence>
<evidence type="ECO:0000313" key="2">
    <source>
        <dbReference type="Proteomes" id="UP000009096"/>
    </source>
</evidence>
<proteinExistence type="predicted"/>
<dbReference type="RefSeq" id="XP_018757338.1">
    <property type="nucleotide sequence ID" value="XM_018905995.1"/>
</dbReference>